<dbReference type="InterPro" id="IPR015422">
    <property type="entry name" value="PyrdxlP-dep_Trfase_small"/>
</dbReference>
<dbReference type="Proteomes" id="UP000094070">
    <property type="component" value="Unassembled WGS sequence"/>
</dbReference>
<keyword evidence="1" id="KW-0663">Pyridoxal phosphate</keyword>
<keyword evidence="4" id="KW-1185">Reference proteome</keyword>
<dbReference type="OrthoDB" id="7592443at2"/>
<dbReference type="Gene3D" id="3.40.640.10">
    <property type="entry name" value="Type I PLP-dependent aspartate aminotransferase-like (Major domain)"/>
    <property type="match status" value="1"/>
</dbReference>
<dbReference type="EMBL" id="AJYK02000055">
    <property type="protein sequence ID" value="OEF25914.1"/>
    <property type="molecule type" value="Genomic_DNA"/>
</dbReference>
<dbReference type="InterPro" id="IPR015421">
    <property type="entry name" value="PyrdxlP-dep_Trfase_major"/>
</dbReference>
<evidence type="ECO:0000313" key="3">
    <source>
        <dbReference type="EMBL" id="OEF25914.1"/>
    </source>
</evidence>
<sequence length="415" mass="46479">MFRTDFPINAVRQTFPALQQTHNDKPVVFLDGPGGSQIPDVVLQSMLAYLSHYNANLGGAFFSSQITTNTMNEARYYGASLINAEQPENIVFGANMTSLTFHMSRTIARRWQSGDEIIVTNLDHYANVSSWQQAAQDKGVLVHQIDVCLPECDLDYEHLASVVNEKTKLIAVTMASNTTGTIVDIKRVVALAKSVGAMVYVDAVHYAPHYLIDVQDLGCDFLVCSAYKFFGPHIGLMYIAPKWLKALNPYKVEPATDIGPGRYETGTQSFEALAGLIACVEHLGSLGDKKQPLRQRLERSYEQYQRYEHQLTEYFLEKLQRFPQVRLYGHSNLQSGRTPTFALKVSGKNALEIAQTLATNNICVWSGHFYAKGLVEQLRCENEGGLLRVGLMHYNTVDEIDAFFEHFEQCLNSAS</sequence>
<evidence type="ECO:0000259" key="2">
    <source>
        <dbReference type="Pfam" id="PF00266"/>
    </source>
</evidence>
<gene>
    <name evidence="3" type="ORF">A1QC_07785</name>
</gene>
<dbReference type="STRING" id="1188252.A1QC_07785"/>
<dbReference type="InterPro" id="IPR000192">
    <property type="entry name" value="Aminotrans_V_dom"/>
</dbReference>
<dbReference type="PANTHER" id="PTHR43586">
    <property type="entry name" value="CYSTEINE DESULFURASE"/>
    <property type="match status" value="1"/>
</dbReference>
<dbReference type="InterPro" id="IPR011340">
    <property type="entry name" value="Cys_dSase-rel"/>
</dbReference>
<feature type="domain" description="Aminotransferase class V" evidence="2">
    <location>
        <begin position="28"/>
        <end position="403"/>
    </location>
</feature>
<proteinExistence type="predicted"/>
<dbReference type="AlphaFoldDB" id="A0A1E5E2W7"/>
<dbReference type="InterPro" id="IPR015424">
    <property type="entry name" value="PyrdxlP-dep_Trfase"/>
</dbReference>
<organism evidence="3 4">
    <name type="scientific">Vibrio rumoiensis 1S-45</name>
    <dbReference type="NCBI Taxonomy" id="1188252"/>
    <lineage>
        <taxon>Bacteria</taxon>
        <taxon>Pseudomonadati</taxon>
        <taxon>Pseudomonadota</taxon>
        <taxon>Gammaproteobacteria</taxon>
        <taxon>Vibrionales</taxon>
        <taxon>Vibrionaceae</taxon>
        <taxon>Vibrio</taxon>
    </lineage>
</organism>
<evidence type="ECO:0000256" key="1">
    <source>
        <dbReference type="ARBA" id="ARBA00022898"/>
    </source>
</evidence>
<dbReference type="eggNOG" id="COG0520">
    <property type="taxonomic scope" value="Bacteria"/>
</dbReference>
<dbReference type="NCBIfam" id="TIGR01976">
    <property type="entry name" value="am_tr_V_VC1184"/>
    <property type="match status" value="1"/>
</dbReference>
<reference evidence="3 4" key="1">
    <citation type="journal article" date="2012" name="Science">
        <title>Ecological populations of bacteria act as socially cohesive units of antibiotic production and resistance.</title>
        <authorList>
            <person name="Cordero O.X."/>
            <person name="Wildschutte H."/>
            <person name="Kirkup B."/>
            <person name="Proehl S."/>
            <person name="Ngo L."/>
            <person name="Hussain F."/>
            <person name="Le Roux F."/>
            <person name="Mincer T."/>
            <person name="Polz M.F."/>
        </authorList>
    </citation>
    <scope>NUCLEOTIDE SEQUENCE [LARGE SCALE GENOMIC DNA]</scope>
    <source>
        <strain evidence="3 4">1S-45</strain>
    </source>
</reference>
<comment type="caution">
    <text evidence="3">The sequence shown here is derived from an EMBL/GenBank/DDBJ whole genome shotgun (WGS) entry which is preliminary data.</text>
</comment>
<evidence type="ECO:0000313" key="4">
    <source>
        <dbReference type="Proteomes" id="UP000094070"/>
    </source>
</evidence>
<dbReference type="Pfam" id="PF00266">
    <property type="entry name" value="Aminotran_5"/>
    <property type="match status" value="1"/>
</dbReference>
<dbReference type="PANTHER" id="PTHR43586:SF21">
    <property type="entry name" value="PYRIDOXAL PHOSPHATE (PLP)-DEPENDENT ASPARTATE AMINOTRANSFERASE SUPERFAMILY"/>
    <property type="match status" value="1"/>
</dbReference>
<dbReference type="RefSeq" id="WP_017024128.1">
    <property type="nucleotide sequence ID" value="NZ_AJYK02000055.1"/>
</dbReference>
<accession>A0A1E5E2W7</accession>
<dbReference type="SUPFAM" id="SSF53383">
    <property type="entry name" value="PLP-dependent transferases"/>
    <property type="match status" value="1"/>
</dbReference>
<dbReference type="Gene3D" id="3.90.1150.10">
    <property type="entry name" value="Aspartate Aminotransferase, domain 1"/>
    <property type="match status" value="1"/>
</dbReference>
<protein>
    <submittedName>
        <fullName evidence="3">Cysteine desulfurase-like protein</fullName>
    </submittedName>
</protein>
<name>A0A1E5E2W7_9VIBR</name>